<sequence>MLISPPFLPQRNANQSDEAWLGAAMTQPTGQLANTGAPEGSYPVSNQFAWHNGLHLQGQQGTDGHTVVRAIADGVVIYVAQPREGNTSPADPQNYNPFEDTPAWTDNGCIIIRHTTEIGANGGQPTEIVYFSLVTHLCQIARITPTGQTSPRILQAGDRVWRKDEIGRAGQIYGHSGQIHFEICLDDANLTRLIGRRPAWVAPDNIPAPTADGRIDAVFGSIWFYLPASTPTSATRPQTHQRTITQSTLGEPLWLQMTYDRGHCSFTSHSAIGRRFPQPRQDNVEYDLYSEAHRRHNTLPQAVRARSSPSGWYELLRFGRNLGRGAAQADKDPLPTDVAHWREIPGPNGQSIWADLNAEGTYKFSDADFLPICGWNFIDDDPSPDDQRCDSNNLKNLIADSDTQRTGRLETANLAPRLGDVNVALKLRRLVCRFPSELDQTTINSRYAFVRELQPFAENADAWTNFEQHLRAISFPDLPTEYTAAAWRLHPAEFISVMRMSGWLSRTELERIYPNNYEQKSGRVINTAPNALDDATRERFRHAINLCIRKYLVHQHPSRLSHFFGQGAEESRTLTMMSERRSESSCNQLYGGRMGNDQPGDGYLFRGRGMKQITGKYNYSEYWVYRGWIDRRSYTASWWSAARNVMRPRIDDPERVLADPYTTIDTGGWYWTASPHRGTPHERSSINALVGEDSPDDASVETVTRGINGGTNGLDNRTHHTLRIHGILCDAV</sequence>
<dbReference type="Gene3D" id="2.70.70.10">
    <property type="entry name" value="Glucose Permease (Domain IIA)"/>
    <property type="match status" value="1"/>
</dbReference>
<dbReference type="AlphaFoldDB" id="A0A1N6VTC4"/>
<gene>
    <name evidence="1" type="ORF">SAMN05421829_1072</name>
</gene>
<dbReference type="EMBL" id="FTMD01000007">
    <property type="protein sequence ID" value="SIQ80886.1"/>
    <property type="molecule type" value="Genomic_DNA"/>
</dbReference>
<name>A0A1N6VTC4_9RHOO</name>
<dbReference type="Proteomes" id="UP000186819">
    <property type="component" value="Unassembled WGS sequence"/>
</dbReference>
<proteinExistence type="predicted"/>
<keyword evidence="2" id="KW-1185">Reference proteome</keyword>
<evidence type="ECO:0000313" key="1">
    <source>
        <dbReference type="EMBL" id="SIQ80886.1"/>
    </source>
</evidence>
<dbReference type="InterPro" id="IPR011055">
    <property type="entry name" value="Dup_hybrid_motif"/>
</dbReference>
<dbReference type="Gene3D" id="1.10.530.10">
    <property type="match status" value="1"/>
</dbReference>
<protein>
    <submittedName>
        <fullName evidence="1">Predicted chitinase</fullName>
    </submittedName>
</protein>
<dbReference type="STRING" id="34027.SAMN05421829_1072"/>
<dbReference type="SUPFAM" id="SSF53955">
    <property type="entry name" value="Lysozyme-like"/>
    <property type="match status" value="1"/>
</dbReference>
<reference evidence="2" key="1">
    <citation type="submission" date="2017-01" db="EMBL/GenBank/DDBJ databases">
        <authorList>
            <person name="Varghese N."/>
            <person name="Submissions S."/>
        </authorList>
    </citation>
    <scope>NUCLEOTIDE SEQUENCE [LARGE SCALE GENOMIC DNA]</scope>
    <source>
        <strain evidence="2">ATCC 51758</strain>
    </source>
</reference>
<dbReference type="CDD" id="cd12797">
    <property type="entry name" value="M23_peptidase"/>
    <property type="match status" value="1"/>
</dbReference>
<organism evidence="1 2">
    <name type="scientific">Aromatoleum tolulyticum</name>
    <dbReference type="NCBI Taxonomy" id="34027"/>
    <lineage>
        <taxon>Bacteria</taxon>
        <taxon>Pseudomonadati</taxon>
        <taxon>Pseudomonadota</taxon>
        <taxon>Betaproteobacteria</taxon>
        <taxon>Rhodocyclales</taxon>
        <taxon>Rhodocyclaceae</taxon>
        <taxon>Aromatoleum</taxon>
    </lineage>
</organism>
<evidence type="ECO:0000313" key="2">
    <source>
        <dbReference type="Proteomes" id="UP000186819"/>
    </source>
</evidence>
<dbReference type="InterPro" id="IPR023346">
    <property type="entry name" value="Lysozyme-like_dom_sf"/>
</dbReference>
<dbReference type="RefSeq" id="WP_076602300.1">
    <property type="nucleotide sequence ID" value="NZ_FTMD01000007.1"/>
</dbReference>
<dbReference type="OrthoDB" id="1242806at2"/>
<accession>A0A1N6VTC4</accession>